<dbReference type="KEGG" id="vg:26048896"/>
<keyword evidence="3" id="KW-0378">Hydrolase</keyword>
<dbReference type="PROSITE" id="PS00130">
    <property type="entry name" value="U_DNA_GLYCOSYLASE"/>
    <property type="match status" value="1"/>
</dbReference>
<sequence length="221" mass="25694">MKSSWQNIINNYPGDINSILETVNKKRESLKDNLDIYPSNENIFKCFNFCEFNEIKVVIIGQDPYHGPNQATGLCFAINHKTKIPPSLRNIINELKNNLDIELTDLTLEKWAKQGILLMNAAFTVVQGLPNSQMTLWSKFTDYIIYELNTREKIIFVAWGAFAYNKFKNINIERNYIICSSHPSPLSCFKLFQEFPAFKDSKPFGKINSKLLEWNIEQIIW</sequence>
<organism evidence="7 8">
    <name type="scientific">Chrysochromulina ericina virus CeV-01B</name>
    <dbReference type="NCBI Taxonomy" id="3070830"/>
    <lineage>
        <taxon>Viruses</taxon>
        <taxon>Varidnaviria</taxon>
        <taxon>Bamfordvirae</taxon>
        <taxon>Nucleocytoviricota</taxon>
        <taxon>Megaviricetes</taxon>
        <taxon>Imitervirales</taxon>
        <taxon>Mesomimiviridae</taxon>
        <taxon>Tethysvirus</taxon>
        <taxon>Tethysvirus raunefjordenense</taxon>
    </lineage>
</organism>
<dbReference type="Proteomes" id="UP000203826">
    <property type="component" value="Segment"/>
</dbReference>
<dbReference type="InterPro" id="IPR005122">
    <property type="entry name" value="Uracil-DNA_glycosylase-like"/>
</dbReference>
<dbReference type="GO" id="GO:0097510">
    <property type="term" value="P:base-excision repair, AP site formation via deaminated base removal"/>
    <property type="evidence" value="ECO:0007669"/>
    <property type="project" value="TreeGrafter"/>
</dbReference>
<dbReference type="InterPro" id="IPR002043">
    <property type="entry name" value="UDG_fam1"/>
</dbReference>
<evidence type="ECO:0000256" key="5">
    <source>
        <dbReference type="PROSITE-ProRule" id="PRU10072"/>
    </source>
</evidence>
<dbReference type="EMBL" id="KT820662">
    <property type="protein sequence ID" value="ALH22935.1"/>
    <property type="molecule type" value="Genomic_DNA"/>
</dbReference>
<dbReference type="GO" id="GO:0004844">
    <property type="term" value="F:uracil DNA N-glycosylase activity"/>
    <property type="evidence" value="ECO:0007669"/>
    <property type="project" value="InterPro"/>
</dbReference>
<reference evidence="7 8" key="1">
    <citation type="journal article" date="2015" name="Genome Announc.">
        <title>The 474-Kilobase-Pair Complete Genome Sequence of CeV-01B, a Virus Infecting Haptolina (Chrysochromulina) ericina (Prymnesiophyceae).</title>
        <authorList>
            <person name="Gallot-Lavallee L."/>
            <person name="Pagarete A."/>
            <person name="Legendre M."/>
            <person name="Santini S."/>
            <person name="Sandaa R.A."/>
            <person name="Himmelbauer H."/>
            <person name="Ogata H."/>
            <person name="Bratbak G."/>
            <person name="Claverie J.M."/>
        </authorList>
    </citation>
    <scope>NUCLEOTIDE SEQUENCE [LARGE SCALE GENOMIC DNA]</scope>
    <source>
        <strain evidence="7">CeV-01B</strain>
    </source>
</reference>
<keyword evidence="8" id="KW-1185">Reference proteome</keyword>
<accession>A0A0N9QWR4</accession>
<gene>
    <name evidence="7" type="ORF">ceV_029</name>
</gene>
<dbReference type="NCBIfam" id="NF003592">
    <property type="entry name" value="PRK05254.1-5"/>
    <property type="match status" value="1"/>
</dbReference>
<dbReference type="PANTHER" id="PTHR11264">
    <property type="entry name" value="URACIL-DNA GLYCOSYLASE"/>
    <property type="match status" value="1"/>
</dbReference>
<dbReference type="InterPro" id="IPR018085">
    <property type="entry name" value="Ura-DNA_Glyclase_AS"/>
</dbReference>
<dbReference type="PANTHER" id="PTHR11264:SF0">
    <property type="entry name" value="URACIL-DNA GLYCOSYLASE"/>
    <property type="match status" value="1"/>
</dbReference>
<comment type="similarity">
    <text evidence="1">Belongs to the uracil-DNA glycosylase (UDG) superfamily. UNG family.</text>
</comment>
<evidence type="ECO:0000313" key="8">
    <source>
        <dbReference type="Proteomes" id="UP000203826"/>
    </source>
</evidence>
<keyword evidence="2" id="KW-0227">DNA damage</keyword>
<dbReference type="NCBIfam" id="TIGR00628">
    <property type="entry name" value="ung"/>
    <property type="match status" value="1"/>
</dbReference>
<keyword evidence="4" id="KW-0234">DNA repair</keyword>
<dbReference type="CDD" id="cd10027">
    <property type="entry name" value="UDG-F1-like"/>
    <property type="match status" value="1"/>
</dbReference>
<evidence type="ECO:0000256" key="4">
    <source>
        <dbReference type="ARBA" id="ARBA00023204"/>
    </source>
</evidence>
<dbReference type="SMART" id="SM00987">
    <property type="entry name" value="UreE_C"/>
    <property type="match status" value="1"/>
</dbReference>
<dbReference type="Gene3D" id="3.40.470.10">
    <property type="entry name" value="Uracil-DNA glycosylase-like domain"/>
    <property type="match status" value="1"/>
</dbReference>
<evidence type="ECO:0000256" key="1">
    <source>
        <dbReference type="ARBA" id="ARBA00008184"/>
    </source>
</evidence>
<evidence type="ECO:0000256" key="2">
    <source>
        <dbReference type="ARBA" id="ARBA00022763"/>
    </source>
</evidence>
<feature type="domain" description="Uracil-DNA glycosylase-like" evidence="6">
    <location>
        <begin position="48"/>
        <end position="211"/>
    </location>
</feature>
<evidence type="ECO:0000313" key="7">
    <source>
        <dbReference type="EMBL" id="ALH22935.1"/>
    </source>
</evidence>
<dbReference type="Pfam" id="PF03167">
    <property type="entry name" value="UDG"/>
    <property type="match status" value="1"/>
</dbReference>
<protein>
    <submittedName>
        <fullName evidence="7">Uracil-DNA glycosylase</fullName>
    </submittedName>
</protein>
<dbReference type="SMART" id="SM00986">
    <property type="entry name" value="UDG"/>
    <property type="match status" value="1"/>
</dbReference>
<feature type="active site" description="Proton acceptor" evidence="5">
    <location>
        <position position="63"/>
    </location>
</feature>
<dbReference type="SUPFAM" id="SSF52141">
    <property type="entry name" value="Uracil-DNA glycosylase-like"/>
    <property type="match status" value="1"/>
</dbReference>
<evidence type="ECO:0000259" key="6">
    <source>
        <dbReference type="SMART" id="SM00986"/>
    </source>
</evidence>
<dbReference type="OrthoDB" id="11388at10239"/>
<dbReference type="InterPro" id="IPR036895">
    <property type="entry name" value="Uracil-DNA_glycosylase-like_sf"/>
</dbReference>
<evidence type="ECO:0000256" key="3">
    <source>
        <dbReference type="ARBA" id="ARBA00022801"/>
    </source>
</evidence>
<name>A0A0N9QWR4_9VIRU</name>
<proteinExistence type="inferred from homology"/>